<dbReference type="Pfam" id="PF13489">
    <property type="entry name" value="Methyltransf_23"/>
    <property type="match status" value="1"/>
</dbReference>
<proteinExistence type="predicted"/>
<dbReference type="EMBL" id="BBWV01000002">
    <property type="protein sequence ID" value="GAO43614.1"/>
    <property type="molecule type" value="Genomic_DNA"/>
</dbReference>
<dbReference type="SUPFAM" id="SSF53335">
    <property type="entry name" value="S-adenosyl-L-methionine-dependent methyltransferases"/>
    <property type="match status" value="1"/>
</dbReference>
<evidence type="ECO:0000313" key="1">
    <source>
        <dbReference type="EMBL" id="GAO43614.1"/>
    </source>
</evidence>
<name>A0A0E9N177_9BACT</name>
<protein>
    <recommendedName>
        <fullName evidence="3">Methyltransferase</fullName>
    </recommendedName>
</protein>
<keyword evidence="2" id="KW-1185">Reference proteome</keyword>
<dbReference type="Proteomes" id="UP000033121">
    <property type="component" value="Unassembled WGS sequence"/>
</dbReference>
<reference evidence="1 2" key="1">
    <citation type="submission" date="2015-04" db="EMBL/GenBank/DDBJ databases">
        <title>Whole genome shotgun sequence of Flavihumibacter petaseus NBRC 106054.</title>
        <authorList>
            <person name="Miyazawa S."/>
            <person name="Hosoyama A."/>
            <person name="Hashimoto M."/>
            <person name="Noguchi M."/>
            <person name="Tsuchikane K."/>
            <person name="Ohji S."/>
            <person name="Yamazoe A."/>
            <person name="Ichikawa N."/>
            <person name="Kimura A."/>
            <person name="Fujita N."/>
        </authorList>
    </citation>
    <scope>NUCLEOTIDE SEQUENCE [LARGE SCALE GENOMIC DNA]</scope>
    <source>
        <strain evidence="1 2">NBRC 106054</strain>
    </source>
</reference>
<comment type="caution">
    <text evidence="1">The sequence shown here is derived from an EMBL/GenBank/DDBJ whole genome shotgun (WGS) entry which is preliminary data.</text>
</comment>
<gene>
    <name evidence="1" type="ORF">FPE01S_02_07200</name>
</gene>
<sequence length="226" mass="25774">MLEGYFAFVFFTIWLRFADFHYKSTDYEQVDLFLQKYQADFMTLLDRYLQQRRIGMAIPHVPAQARLLDVGCHHGELLWKLRRLIDSGTGIDPLCDNKKLSDNICLIKGYFPGAAPGDILYHCITALAIIEHIPASNQTEFLDACASKLLPKGKLIVSVPDASVDRILEILKRFRLIAGMRLEEHYGFNADETVPLAKKSGFTLILHKKFQLGLNNLFVFEKAHEG</sequence>
<evidence type="ECO:0008006" key="3">
    <source>
        <dbReference type="Google" id="ProtNLM"/>
    </source>
</evidence>
<dbReference type="STRING" id="1220578.FPE01S_02_07200"/>
<dbReference type="Gene3D" id="3.40.50.150">
    <property type="entry name" value="Vaccinia Virus protein VP39"/>
    <property type="match status" value="1"/>
</dbReference>
<dbReference type="InterPro" id="IPR029063">
    <property type="entry name" value="SAM-dependent_MTases_sf"/>
</dbReference>
<dbReference type="AlphaFoldDB" id="A0A0E9N177"/>
<evidence type="ECO:0000313" key="2">
    <source>
        <dbReference type="Proteomes" id="UP000033121"/>
    </source>
</evidence>
<accession>A0A0E9N177</accession>
<organism evidence="1 2">
    <name type="scientific">Flavihumibacter petaseus NBRC 106054</name>
    <dbReference type="NCBI Taxonomy" id="1220578"/>
    <lineage>
        <taxon>Bacteria</taxon>
        <taxon>Pseudomonadati</taxon>
        <taxon>Bacteroidota</taxon>
        <taxon>Chitinophagia</taxon>
        <taxon>Chitinophagales</taxon>
        <taxon>Chitinophagaceae</taxon>
        <taxon>Flavihumibacter</taxon>
    </lineage>
</organism>